<evidence type="ECO:0000256" key="7">
    <source>
        <dbReference type="ARBA" id="ARBA00022803"/>
    </source>
</evidence>
<dbReference type="SMART" id="SM00702">
    <property type="entry name" value="P4Hc"/>
    <property type="match status" value="1"/>
</dbReference>
<evidence type="ECO:0000313" key="15">
    <source>
        <dbReference type="Proteomes" id="UP000504632"/>
    </source>
</evidence>
<evidence type="ECO:0000256" key="8">
    <source>
        <dbReference type="ARBA" id="ARBA00022824"/>
    </source>
</evidence>
<dbReference type="PANTHER" id="PTHR10869:SF244">
    <property type="entry name" value="PROLYL 4-HYDROXYLASE SUBUNIT ALPHA-2"/>
    <property type="match status" value="1"/>
</dbReference>
<dbReference type="InterPro" id="IPR045054">
    <property type="entry name" value="P4HA-like"/>
</dbReference>
<evidence type="ECO:0000256" key="6">
    <source>
        <dbReference type="ARBA" id="ARBA00022723"/>
    </source>
</evidence>
<dbReference type="InterPro" id="IPR006620">
    <property type="entry name" value="Pro_4_hyd_alph"/>
</dbReference>
<dbReference type="InterPro" id="IPR059068">
    <property type="entry name" value="TPR_P4H"/>
</dbReference>
<dbReference type="Pfam" id="PF23558">
    <property type="entry name" value="TPR_P4H"/>
    <property type="match status" value="1"/>
</dbReference>
<dbReference type="InterPro" id="IPR011990">
    <property type="entry name" value="TPR-like_helical_dom_sf"/>
</dbReference>
<keyword evidence="13" id="KW-0325">Glycoprotein</keyword>
<dbReference type="PROSITE" id="PS51471">
    <property type="entry name" value="FE2OG_OXY"/>
    <property type="match status" value="1"/>
</dbReference>
<keyword evidence="8" id="KW-0256">Endoplasmic reticulum</keyword>
<dbReference type="InterPro" id="IPR044862">
    <property type="entry name" value="Pro_4_hyd_alph_FE2OG_OXY"/>
</dbReference>
<dbReference type="OrthoDB" id="420380at2759"/>
<organism evidence="15 16">
    <name type="scientific">Chanos chanos</name>
    <name type="common">Milkfish</name>
    <name type="synonym">Mugil chanos</name>
    <dbReference type="NCBI Taxonomy" id="29144"/>
    <lineage>
        <taxon>Eukaryota</taxon>
        <taxon>Metazoa</taxon>
        <taxon>Chordata</taxon>
        <taxon>Craniata</taxon>
        <taxon>Vertebrata</taxon>
        <taxon>Euteleostomi</taxon>
        <taxon>Actinopterygii</taxon>
        <taxon>Neopterygii</taxon>
        <taxon>Teleostei</taxon>
        <taxon>Ostariophysi</taxon>
        <taxon>Gonorynchiformes</taxon>
        <taxon>Chanidae</taxon>
        <taxon>Chanos</taxon>
    </lineage>
</organism>
<dbReference type="RefSeq" id="XP_030629246.1">
    <property type="nucleotide sequence ID" value="XM_030773386.1"/>
</dbReference>
<reference evidence="16" key="1">
    <citation type="submission" date="2025-08" db="UniProtKB">
        <authorList>
            <consortium name="RefSeq"/>
        </authorList>
    </citation>
    <scope>IDENTIFICATION</scope>
</reference>
<keyword evidence="9" id="KW-0847">Vitamin C</keyword>
<evidence type="ECO:0000259" key="14">
    <source>
        <dbReference type="PROSITE" id="PS51471"/>
    </source>
</evidence>
<dbReference type="InterPro" id="IPR005123">
    <property type="entry name" value="Oxoglu/Fe-dep_dioxygenase_dom"/>
</dbReference>
<name>A0A6J2VDG1_CHACN</name>
<dbReference type="PANTHER" id="PTHR10869">
    <property type="entry name" value="PROLYL 4-HYDROXYLASE ALPHA SUBUNIT"/>
    <property type="match status" value="1"/>
</dbReference>
<dbReference type="Pfam" id="PF08336">
    <property type="entry name" value="P4Ha_N"/>
    <property type="match status" value="1"/>
</dbReference>
<dbReference type="Proteomes" id="UP000504632">
    <property type="component" value="Chromosome 5"/>
</dbReference>
<evidence type="ECO:0000256" key="4">
    <source>
        <dbReference type="ARBA" id="ARBA00006511"/>
    </source>
</evidence>
<keyword evidence="6" id="KW-0479">Metal-binding</keyword>
<dbReference type="Gene3D" id="1.25.40.10">
    <property type="entry name" value="Tetratricopeptide repeat domain"/>
    <property type="match status" value="1"/>
</dbReference>
<evidence type="ECO:0000256" key="3">
    <source>
        <dbReference type="ARBA" id="ARBA00004319"/>
    </source>
</evidence>
<keyword evidence="7" id="KW-0802">TPR repeat</keyword>
<evidence type="ECO:0000256" key="2">
    <source>
        <dbReference type="ARBA" id="ARBA00002035"/>
    </source>
</evidence>
<dbReference type="GO" id="GO:0031418">
    <property type="term" value="F:L-ascorbic acid binding"/>
    <property type="evidence" value="ECO:0007669"/>
    <property type="project" value="UniProtKB-KW"/>
</dbReference>
<feature type="domain" description="Fe2OG dioxygenase" evidence="14">
    <location>
        <begin position="276"/>
        <end position="385"/>
    </location>
</feature>
<evidence type="ECO:0000256" key="1">
    <source>
        <dbReference type="ARBA" id="ARBA00001961"/>
    </source>
</evidence>
<dbReference type="GeneID" id="115811262"/>
<evidence type="ECO:0000256" key="5">
    <source>
        <dbReference type="ARBA" id="ARBA00012269"/>
    </source>
</evidence>
<evidence type="ECO:0000256" key="13">
    <source>
        <dbReference type="ARBA" id="ARBA00023180"/>
    </source>
</evidence>
<gene>
    <name evidence="16" type="primary">LOC115811262</name>
</gene>
<dbReference type="GO" id="GO:0005506">
    <property type="term" value="F:iron ion binding"/>
    <property type="evidence" value="ECO:0007669"/>
    <property type="project" value="InterPro"/>
</dbReference>
<dbReference type="GO" id="GO:0004656">
    <property type="term" value="F:procollagen-proline 4-dioxygenase activity"/>
    <property type="evidence" value="ECO:0007669"/>
    <property type="project" value="UniProtKB-EC"/>
</dbReference>
<dbReference type="EC" id="1.14.11.2" evidence="5"/>
<dbReference type="SUPFAM" id="SSF48452">
    <property type="entry name" value="TPR-like"/>
    <property type="match status" value="1"/>
</dbReference>
<protein>
    <recommendedName>
        <fullName evidence="5">procollagen-proline 4-dioxygenase</fullName>
        <ecNumber evidence="5">1.14.11.2</ecNumber>
    </recommendedName>
</protein>
<dbReference type="GO" id="GO:0005788">
    <property type="term" value="C:endoplasmic reticulum lumen"/>
    <property type="evidence" value="ECO:0007669"/>
    <property type="project" value="UniProtKB-SubCell"/>
</dbReference>
<comment type="function">
    <text evidence="2">Catalyzes the post-translational formation of 4-hydroxyproline in -Xaa-Pro-Gly- sequences in collagens and other proteins.</text>
</comment>
<dbReference type="AlphaFoldDB" id="A0A6J2VDG1"/>
<dbReference type="InParanoid" id="A0A6J2VDG1"/>
<evidence type="ECO:0000256" key="10">
    <source>
        <dbReference type="ARBA" id="ARBA00022964"/>
    </source>
</evidence>
<dbReference type="InterPro" id="IPR013547">
    <property type="entry name" value="P4H_N"/>
</dbReference>
<keyword evidence="10" id="KW-0223">Dioxygenase</keyword>
<keyword evidence="15" id="KW-1185">Reference proteome</keyword>
<comment type="cofactor">
    <cofactor evidence="1">
        <name>L-ascorbate</name>
        <dbReference type="ChEBI" id="CHEBI:38290"/>
    </cofactor>
</comment>
<evidence type="ECO:0000256" key="9">
    <source>
        <dbReference type="ARBA" id="ARBA00022896"/>
    </source>
</evidence>
<evidence type="ECO:0000256" key="12">
    <source>
        <dbReference type="ARBA" id="ARBA00023004"/>
    </source>
</evidence>
<comment type="similarity">
    <text evidence="4">Belongs to the P4HA family.</text>
</comment>
<dbReference type="Gene3D" id="2.60.120.620">
    <property type="entry name" value="q2cbj1_9rhob like domain"/>
    <property type="match status" value="1"/>
</dbReference>
<keyword evidence="12" id="KW-0408">Iron</keyword>
<keyword evidence="11" id="KW-0560">Oxidoreductase</keyword>
<accession>A0A6J2VDG1</accession>
<evidence type="ECO:0000313" key="16">
    <source>
        <dbReference type="RefSeq" id="XP_030629246.1"/>
    </source>
</evidence>
<sequence>MQSSYEDYIEQLDSELLELPDQEDLDGAALGLIRLQEIYLLPPENITKGTLTGKPSPLNPDEAYHLARVAYEYEKFQHAFLWAYESLKQKKRGVTSEVSFKDVLTVLSSSSYKFGQLPLAVFFTEQLLKLDPTDEQVRYVLKHYKLLKELRGHIPSPNMFTLTDPIVSSYEALCRGEDIKKTPKRQRALYCRYSTGGGNPRLIYAPVKEEEESDNPPIIRYYDVLSEKEIEILKSLSRPKRLCINGNCAALNDEEDPVIGRVNQRIADITGLDMESSELLQVANYGIGGRFEPHYDAKVKFRENFQRKFVLFLSRMATVLIYLSDVEVGGATVFPEVGVALKPQKGSAVLWFNLLRNGRMDDNALHAGCPVFIGNKWIATKWFRERGQEFRRPCSLSESE</sequence>
<comment type="subcellular location">
    <subcellularLocation>
        <location evidence="3">Endoplasmic reticulum lumen</location>
    </subcellularLocation>
</comment>
<dbReference type="Pfam" id="PF13640">
    <property type="entry name" value="2OG-FeII_Oxy_3"/>
    <property type="match status" value="1"/>
</dbReference>
<proteinExistence type="inferred from homology"/>
<evidence type="ECO:0000256" key="11">
    <source>
        <dbReference type="ARBA" id="ARBA00023002"/>
    </source>
</evidence>